<feature type="transmembrane region" description="Helical" evidence="3">
    <location>
        <begin position="42"/>
        <end position="65"/>
    </location>
</feature>
<evidence type="ECO:0000256" key="1">
    <source>
        <dbReference type="ARBA" id="ARBA00004685"/>
    </source>
</evidence>
<keyword evidence="3" id="KW-1133">Transmembrane helix</keyword>
<gene>
    <name evidence="4" type="ORF">HIM_04243</name>
</gene>
<proteinExistence type="inferred from homology"/>
<keyword evidence="5" id="KW-1185">Reference proteome</keyword>
<evidence type="ECO:0000256" key="2">
    <source>
        <dbReference type="ARBA" id="ARBA00035112"/>
    </source>
</evidence>
<comment type="similarity">
    <text evidence="2">Belongs to the ustYa family.</text>
</comment>
<dbReference type="EMBL" id="KQ030511">
    <property type="protein sequence ID" value="KJZ76514.1"/>
    <property type="molecule type" value="Genomic_DNA"/>
</dbReference>
<comment type="pathway">
    <text evidence="1">Mycotoxin biosynthesis.</text>
</comment>
<protein>
    <submittedName>
        <fullName evidence="4">Uncharacterized protein</fullName>
    </submittedName>
</protein>
<dbReference type="Pfam" id="PF11807">
    <property type="entry name" value="UstYa"/>
    <property type="match status" value="1"/>
</dbReference>
<sequence>MEGKYEKGITGTPRSSCSQEDQYTTSLLMDPRYTHQKRTPGIWQWILYATIVVQFVALTISLGFIHEDPTLKIWSPAKDVVTHKVVTSTPYFESRSPYLGTNTTQVDALWEDLYDAGMISVISENEASQLLNKTRAAPKTPEFYLVQLQVFHDLHCLNLIRKWVYMDVYTDQAEWINGTLNHDTVNALHVGTHYRHSVVWLLKD</sequence>
<dbReference type="PANTHER" id="PTHR33365:SF4">
    <property type="entry name" value="CYCLOCHLOROTINE BIOSYNTHESIS PROTEIN O"/>
    <property type="match status" value="1"/>
</dbReference>
<dbReference type="Proteomes" id="UP000054481">
    <property type="component" value="Unassembled WGS sequence"/>
</dbReference>
<accession>A0A0F8A660</accession>
<keyword evidence="3" id="KW-0472">Membrane</keyword>
<evidence type="ECO:0000313" key="4">
    <source>
        <dbReference type="EMBL" id="KJZ76514.1"/>
    </source>
</evidence>
<evidence type="ECO:0000256" key="3">
    <source>
        <dbReference type="SAM" id="Phobius"/>
    </source>
</evidence>
<dbReference type="GO" id="GO:0043386">
    <property type="term" value="P:mycotoxin biosynthetic process"/>
    <property type="evidence" value="ECO:0007669"/>
    <property type="project" value="InterPro"/>
</dbReference>
<dbReference type="OrthoDB" id="3687641at2759"/>
<name>A0A0F8A660_9HYPO</name>
<dbReference type="AlphaFoldDB" id="A0A0F8A660"/>
<dbReference type="InterPro" id="IPR021765">
    <property type="entry name" value="UstYa-like"/>
</dbReference>
<keyword evidence="3" id="KW-0812">Transmembrane</keyword>
<reference evidence="4 5" key="1">
    <citation type="journal article" date="2014" name="Genome Biol. Evol.">
        <title>Comparative genomics and transcriptomics analyses reveal divergent lifestyle features of nematode endoparasitic fungus Hirsutella minnesotensis.</title>
        <authorList>
            <person name="Lai Y."/>
            <person name="Liu K."/>
            <person name="Zhang X."/>
            <person name="Zhang X."/>
            <person name="Li K."/>
            <person name="Wang N."/>
            <person name="Shu C."/>
            <person name="Wu Y."/>
            <person name="Wang C."/>
            <person name="Bushley K.E."/>
            <person name="Xiang M."/>
            <person name="Liu X."/>
        </authorList>
    </citation>
    <scope>NUCLEOTIDE SEQUENCE [LARGE SCALE GENOMIC DNA]</scope>
    <source>
        <strain evidence="4 5">3608</strain>
    </source>
</reference>
<organism evidence="4 5">
    <name type="scientific">Hirsutella minnesotensis 3608</name>
    <dbReference type="NCBI Taxonomy" id="1043627"/>
    <lineage>
        <taxon>Eukaryota</taxon>
        <taxon>Fungi</taxon>
        <taxon>Dikarya</taxon>
        <taxon>Ascomycota</taxon>
        <taxon>Pezizomycotina</taxon>
        <taxon>Sordariomycetes</taxon>
        <taxon>Hypocreomycetidae</taxon>
        <taxon>Hypocreales</taxon>
        <taxon>Ophiocordycipitaceae</taxon>
        <taxon>Hirsutella</taxon>
    </lineage>
</organism>
<evidence type="ECO:0000313" key="5">
    <source>
        <dbReference type="Proteomes" id="UP000054481"/>
    </source>
</evidence>
<dbReference type="PANTHER" id="PTHR33365">
    <property type="entry name" value="YALI0B05434P"/>
    <property type="match status" value="1"/>
</dbReference>